<evidence type="ECO:0008006" key="2">
    <source>
        <dbReference type="Google" id="ProtNLM"/>
    </source>
</evidence>
<name>A0A382UKT7_9ZZZZ</name>
<dbReference type="EMBL" id="UINC01145018">
    <property type="protein sequence ID" value="SVD34886.1"/>
    <property type="molecule type" value="Genomic_DNA"/>
</dbReference>
<dbReference type="PANTHER" id="PTHR10151:SF120">
    <property type="entry name" value="BIS(5'-ADENOSYL)-TRIPHOSPHATASE"/>
    <property type="match status" value="1"/>
</dbReference>
<dbReference type="PANTHER" id="PTHR10151">
    <property type="entry name" value="ECTONUCLEOTIDE PYROPHOSPHATASE/PHOSPHODIESTERASE"/>
    <property type="match status" value="1"/>
</dbReference>
<sequence length="255" mass="28260">MKKALLFALALIAVGCTDSVTDFRKKVLLIGLDGVRPDVLAEVETPNIDALIDQGAFSASARTSYPSVSGPGWSSMLIGVWPEKHGVTNNDFENKHYDVYPDFLTRIESIRPELNTFAVSDWLPIVANDHNGPIIGEAPDVKHILDGYELGWAEADDRSVELAVEHLRSRDPDAMFVYLGNPDETSHLFRSIGEEYRDAIAQSDEHVGQLLAAVRARPTYPQEDWLILMSTDHGRTRDGGHGGDTPEERTIFYLA</sequence>
<accession>A0A382UKT7</accession>
<dbReference type="AlphaFoldDB" id="A0A382UKT7"/>
<protein>
    <recommendedName>
        <fullName evidence="2">Metalloenzyme domain-containing protein</fullName>
    </recommendedName>
</protein>
<dbReference type="Pfam" id="PF01663">
    <property type="entry name" value="Phosphodiest"/>
    <property type="match status" value="2"/>
</dbReference>
<reference evidence="1" key="1">
    <citation type="submission" date="2018-05" db="EMBL/GenBank/DDBJ databases">
        <authorList>
            <person name="Lanie J.A."/>
            <person name="Ng W.-L."/>
            <person name="Kazmierczak K.M."/>
            <person name="Andrzejewski T.M."/>
            <person name="Davidsen T.M."/>
            <person name="Wayne K.J."/>
            <person name="Tettelin H."/>
            <person name="Glass J.I."/>
            <person name="Rusch D."/>
            <person name="Podicherti R."/>
            <person name="Tsui H.-C.T."/>
            <person name="Winkler M.E."/>
        </authorList>
    </citation>
    <scope>NUCLEOTIDE SEQUENCE</scope>
</reference>
<feature type="non-terminal residue" evidence="1">
    <location>
        <position position="255"/>
    </location>
</feature>
<evidence type="ECO:0000313" key="1">
    <source>
        <dbReference type="EMBL" id="SVD34886.1"/>
    </source>
</evidence>
<gene>
    <name evidence="1" type="ORF">METZ01_LOCUS387740</name>
</gene>
<dbReference type="InterPro" id="IPR017850">
    <property type="entry name" value="Alkaline_phosphatase_core_sf"/>
</dbReference>
<proteinExistence type="predicted"/>
<dbReference type="InterPro" id="IPR002591">
    <property type="entry name" value="Phosphodiest/P_Trfase"/>
</dbReference>
<dbReference type="GO" id="GO:0016787">
    <property type="term" value="F:hydrolase activity"/>
    <property type="evidence" value="ECO:0007669"/>
    <property type="project" value="UniProtKB-ARBA"/>
</dbReference>
<dbReference type="PROSITE" id="PS51257">
    <property type="entry name" value="PROKAR_LIPOPROTEIN"/>
    <property type="match status" value="1"/>
</dbReference>
<organism evidence="1">
    <name type="scientific">marine metagenome</name>
    <dbReference type="NCBI Taxonomy" id="408172"/>
    <lineage>
        <taxon>unclassified sequences</taxon>
        <taxon>metagenomes</taxon>
        <taxon>ecological metagenomes</taxon>
    </lineage>
</organism>
<dbReference type="Gene3D" id="3.40.720.10">
    <property type="entry name" value="Alkaline Phosphatase, subunit A"/>
    <property type="match status" value="1"/>
</dbReference>
<dbReference type="SUPFAM" id="SSF53649">
    <property type="entry name" value="Alkaline phosphatase-like"/>
    <property type="match status" value="1"/>
</dbReference>